<feature type="transmembrane region" description="Helical" evidence="6">
    <location>
        <begin position="36"/>
        <end position="59"/>
    </location>
</feature>
<gene>
    <name evidence="7" type="ORF">UW23_C0002G0017</name>
</gene>
<dbReference type="Proteomes" id="UP000034069">
    <property type="component" value="Unassembled WGS sequence"/>
</dbReference>
<sequence>MLYFGEEKFGAGTWECYNDFVMVKSRKQSGFTLIELLLVIGILGILSVIGLTTFSSAIVRGKDTRRKNDLAQLAKSLEAYAGDFGSYPADDSNGGIVGCSADGSVILDTCPLSASGRFQRSKSVGGDYERIIYLDNYPEDPDLGSHYYYINNTSGGEEGFSLYASLENLDDRDVRRDAVSGDPDPDGWADEGADCGTGVVCNYKLTHAGVVRE</sequence>
<comment type="subcellular location">
    <subcellularLocation>
        <location evidence="1">Membrane</location>
        <topology evidence="1">Single-pass membrane protein</topology>
    </subcellularLocation>
</comment>
<evidence type="ECO:0000256" key="6">
    <source>
        <dbReference type="SAM" id="Phobius"/>
    </source>
</evidence>
<keyword evidence="5 6" id="KW-0472">Membrane</keyword>
<dbReference type="PRINTS" id="PR00813">
    <property type="entry name" value="BCTERIALGSPG"/>
</dbReference>
<organism evidence="7 8">
    <name type="scientific">Candidatus Collierbacteria bacterium GW2011_GWA1_44_12</name>
    <dbReference type="NCBI Taxonomy" id="1618376"/>
    <lineage>
        <taxon>Bacteria</taxon>
        <taxon>Candidatus Collieribacteriota</taxon>
    </lineage>
</organism>
<dbReference type="AlphaFoldDB" id="A0A0G1GP86"/>
<dbReference type="PANTHER" id="PTHR30093:SF44">
    <property type="entry name" value="TYPE II SECRETION SYSTEM CORE PROTEIN G"/>
    <property type="match status" value="1"/>
</dbReference>
<keyword evidence="2" id="KW-0488">Methylation</keyword>
<dbReference type="SUPFAM" id="SSF54523">
    <property type="entry name" value="Pili subunits"/>
    <property type="match status" value="1"/>
</dbReference>
<evidence type="ECO:0000256" key="4">
    <source>
        <dbReference type="ARBA" id="ARBA00022989"/>
    </source>
</evidence>
<evidence type="ECO:0000313" key="8">
    <source>
        <dbReference type="Proteomes" id="UP000034069"/>
    </source>
</evidence>
<keyword evidence="4 6" id="KW-1133">Transmembrane helix</keyword>
<dbReference type="PROSITE" id="PS00409">
    <property type="entry name" value="PROKAR_NTER_METHYL"/>
    <property type="match status" value="1"/>
</dbReference>
<comment type="caution">
    <text evidence="7">The sequence shown here is derived from an EMBL/GenBank/DDBJ whole genome shotgun (WGS) entry which is preliminary data.</text>
</comment>
<dbReference type="GO" id="GO:0015628">
    <property type="term" value="P:protein secretion by the type II secretion system"/>
    <property type="evidence" value="ECO:0007669"/>
    <property type="project" value="InterPro"/>
</dbReference>
<keyword evidence="3 6" id="KW-0812">Transmembrane</keyword>
<dbReference type="InterPro" id="IPR000983">
    <property type="entry name" value="Bac_GSPG_pilin"/>
</dbReference>
<dbReference type="PANTHER" id="PTHR30093">
    <property type="entry name" value="GENERAL SECRETION PATHWAY PROTEIN G"/>
    <property type="match status" value="1"/>
</dbReference>
<evidence type="ECO:0000256" key="2">
    <source>
        <dbReference type="ARBA" id="ARBA00022481"/>
    </source>
</evidence>
<dbReference type="NCBIfam" id="TIGR02532">
    <property type="entry name" value="IV_pilin_GFxxxE"/>
    <property type="match status" value="1"/>
</dbReference>
<evidence type="ECO:0000256" key="1">
    <source>
        <dbReference type="ARBA" id="ARBA00004167"/>
    </source>
</evidence>
<protein>
    <submittedName>
        <fullName evidence="7">General secretion pathway protein G</fullName>
    </submittedName>
</protein>
<evidence type="ECO:0000256" key="5">
    <source>
        <dbReference type="ARBA" id="ARBA00023136"/>
    </source>
</evidence>
<reference evidence="7 8" key="1">
    <citation type="journal article" date="2015" name="Nature">
        <title>rRNA introns, odd ribosomes, and small enigmatic genomes across a large radiation of phyla.</title>
        <authorList>
            <person name="Brown C.T."/>
            <person name="Hug L.A."/>
            <person name="Thomas B.C."/>
            <person name="Sharon I."/>
            <person name="Castelle C.J."/>
            <person name="Singh A."/>
            <person name="Wilkins M.J."/>
            <person name="Williams K.H."/>
            <person name="Banfield J.F."/>
        </authorList>
    </citation>
    <scope>NUCLEOTIDE SEQUENCE [LARGE SCALE GENOMIC DNA]</scope>
</reference>
<dbReference type="EMBL" id="LCHN01000002">
    <property type="protein sequence ID" value="KKT36350.1"/>
    <property type="molecule type" value="Genomic_DNA"/>
</dbReference>
<dbReference type="GO" id="GO:0016020">
    <property type="term" value="C:membrane"/>
    <property type="evidence" value="ECO:0007669"/>
    <property type="project" value="UniProtKB-SubCell"/>
</dbReference>
<dbReference type="InterPro" id="IPR045584">
    <property type="entry name" value="Pilin-like"/>
</dbReference>
<evidence type="ECO:0000313" key="7">
    <source>
        <dbReference type="EMBL" id="KKT36350.1"/>
    </source>
</evidence>
<proteinExistence type="predicted"/>
<dbReference type="Pfam" id="PF07963">
    <property type="entry name" value="N_methyl"/>
    <property type="match status" value="1"/>
</dbReference>
<accession>A0A0G1GP86</accession>
<dbReference type="InterPro" id="IPR012902">
    <property type="entry name" value="N_methyl_site"/>
</dbReference>
<evidence type="ECO:0000256" key="3">
    <source>
        <dbReference type="ARBA" id="ARBA00022692"/>
    </source>
</evidence>
<dbReference type="GO" id="GO:0015627">
    <property type="term" value="C:type II protein secretion system complex"/>
    <property type="evidence" value="ECO:0007669"/>
    <property type="project" value="InterPro"/>
</dbReference>
<dbReference type="Gene3D" id="3.30.700.10">
    <property type="entry name" value="Glycoprotein, Type 4 Pilin"/>
    <property type="match status" value="1"/>
</dbReference>
<name>A0A0G1GP86_9BACT</name>